<dbReference type="Proteomes" id="UP000315750">
    <property type="component" value="Chromosome"/>
</dbReference>
<keyword evidence="2" id="KW-0812">Transmembrane</keyword>
<gene>
    <name evidence="4" type="ORF">Pan181_25370</name>
</gene>
<feature type="domain" description="DUF374" evidence="3">
    <location>
        <begin position="79"/>
        <end position="142"/>
    </location>
</feature>
<evidence type="ECO:0000259" key="3">
    <source>
        <dbReference type="Pfam" id="PF04028"/>
    </source>
</evidence>
<dbReference type="CDD" id="cd07983">
    <property type="entry name" value="LPLAT_DUF374-like"/>
    <property type="match status" value="1"/>
</dbReference>
<reference evidence="4 5" key="1">
    <citation type="submission" date="2019-02" db="EMBL/GenBank/DDBJ databases">
        <title>Deep-cultivation of Planctomycetes and their phenomic and genomic characterization uncovers novel biology.</title>
        <authorList>
            <person name="Wiegand S."/>
            <person name="Jogler M."/>
            <person name="Boedeker C."/>
            <person name="Pinto D."/>
            <person name="Vollmers J."/>
            <person name="Rivas-Marin E."/>
            <person name="Kohn T."/>
            <person name="Peeters S.H."/>
            <person name="Heuer A."/>
            <person name="Rast P."/>
            <person name="Oberbeckmann S."/>
            <person name="Bunk B."/>
            <person name="Jeske O."/>
            <person name="Meyerdierks A."/>
            <person name="Storesund J.E."/>
            <person name="Kallscheuer N."/>
            <person name="Luecker S."/>
            <person name="Lage O.M."/>
            <person name="Pohl T."/>
            <person name="Merkel B.J."/>
            <person name="Hornburger P."/>
            <person name="Mueller R.-W."/>
            <person name="Bruemmer F."/>
            <person name="Labrenz M."/>
            <person name="Spormann A.M."/>
            <person name="Op den Camp H."/>
            <person name="Overmann J."/>
            <person name="Amann R."/>
            <person name="Jetten M.S.M."/>
            <person name="Mascher T."/>
            <person name="Medema M.H."/>
            <person name="Devos D.P."/>
            <person name="Kaster A.-K."/>
            <person name="Ovreas L."/>
            <person name="Rohde M."/>
            <person name="Galperin M.Y."/>
            <person name="Jogler C."/>
        </authorList>
    </citation>
    <scope>NUCLEOTIDE SEQUENCE [LARGE SCALE GENOMIC DNA]</scope>
    <source>
        <strain evidence="4 5">Pan181</strain>
    </source>
</reference>
<evidence type="ECO:0000313" key="5">
    <source>
        <dbReference type="Proteomes" id="UP000315750"/>
    </source>
</evidence>
<evidence type="ECO:0000256" key="1">
    <source>
        <dbReference type="SAM" id="MobiDB-lite"/>
    </source>
</evidence>
<name>A0A518ANN3_9BACT</name>
<dbReference type="AlphaFoldDB" id="A0A518ANN3"/>
<dbReference type="Pfam" id="PF04028">
    <property type="entry name" value="DUF374"/>
    <property type="match status" value="1"/>
</dbReference>
<feature type="compositionally biased region" description="Basic and acidic residues" evidence="1">
    <location>
        <begin position="238"/>
        <end position="247"/>
    </location>
</feature>
<sequence>MRPFAPSYGRDIPLRIKSSLLTSIGGFLFASALWLLFRTLRHRLITGTPNTNPYAKDLQERYLYSVWHDTMVMPVFGGKHRCTTALTSQHSDGSFVAQVIRWRNVPAVRGSTNRISTGAIRRLLDATGTRHLVITPDGPRGPNRKMSMGIVYLASRSGRAIVPTAFDCSRCWRWKGSWSDLIIPKPFSTIVLIAGEPIYVPDGLSTDELREYVDKAQAAMDRLNEQARAELGFSTDSPSDRESRQAA</sequence>
<dbReference type="KEGG" id="amuc:Pan181_25370"/>
<feature type="transmembrane region" description="Helical" evidence="2">
    <location>
        <begin position="20"/>
        <end position="37"/>
    </location>
</feature>
<dbReference type="InterPro" id="IPR007172">
    <property type="entry name" value="DUF374"/>
</dbReference>
<dbReference type="EMBL" id="CP036278">
    <property type="protein sequence ID" value="QDU56328.1"/>
    <property type="molecule type" value="Genomic_DNA"/>
</dbReference>
<keyword evidence="5" id="KW-1185">Reference proteome</keyword>
<accession>A0A518ANN3</accession>
<keyword evidence="2" id="KW-1133">Transmembrane helix</keyword>
<evidence type="ECO:0000313" key="4">
    <source>
        <dbReference type="EMBL" id="QDU56328.1"/>
    </source>
</evidence>
<organism evidence="4 5">
    <name type="scientific">Aeoliella mucimassa</name>
    <dbReference type="NCBI Taxonomy" id="2527972"/>
    <lineage>
        <taxon>Bacteria</taxon>
        <taxon>Pseudomonadati</taxon>
        <taxon>Planctomycetota</taxon>
        <taxon>Planctomycetia</taxon>
        <taxon>Pirellulales</taxon>
        <taxon>Lacipirellulaceae</taxon>
        <taxon>Aeoliella</taxon>
    </lineage>
</organism>
<dbReference type="RefSeq" id="WP_197529202.1">
    <property type="nucleotide sequence ID" value="NZ_CP036278.1"/>
</dbReference>
<protein>
    <recommendedName>
        <fullName evidence="3">DUF374 domain-containing protein</fullName>
    </recommendedName>
</protein>
<proteinExistence type="predicted"/>
<keyword evidence="2" id="KW-0472">Membrane</keyword>
<feature type="region of interest" description="Disordered" evidence="1">
    <location>
        <begin position="227"/>
        <end position="247"/>
    </location>
</feature>
<evidence type="ECO:0000256" key="2">
    <source>
        <dbReference type="SAM" id="Phobius"/>
    </source>
</evidence>